<feature type="compositionally biased region" description="Polar residues" evidence="1">
    <location>
        <begin position="748"/>
        <end position="771"/>
    </location>
</feature>
<feature type="compositionally biased region" description="Basic and acidic residues" evidence="1">
    <location>
        <begin position="610"/>
        <end position="631"/>
    </location>
</feature>
<keyword evidence="3" id="KW-1185">Reference proteome</keyword>
<feature type="compositionally biased region" description="Low complexity" evidence="1">
    <location>
        <begin position="1219"/>
        <end position="1239"/>
    </location>
</feature>
<feature type="region of interest" description="Disordered" evidence="1">
    <location>
        <begin position="730"/>
        <end position="826"/>
    </location>
</feature>
<dbReference type="EMBL" id="ML210146">
    <property type="protein sequence ID" value="TFK30840.1"/>
    <property type="molecule type" value="Genomic_DNA"/>
</dbReference>
<reference evidence="2 3" key="1">
    <citation type="journal article" date="2019" name="Nat. Ecol. Evol.">
        <title>Megaphylogeny resolves global patterns of mushroom evolution.</title>
        <authorList>
            <person name="Varga T."/>
            <person name="Krizsan K."/>
            <person name="Foldi C."/>
            <person name="Dima B."/>
            <person name="Sanchez-Garcia M."/>
            <person name="Sanchez-Ramirez S."/>
            <person name="Szollosi G.J."/>
            <person name="Szarkandi J.G."/>
            <person name="Papp V."/>
            <person name="Albert L."/>
            <person name="Andreopoulos W."/>
            <person name="Angelini C."/>
            <person name="Antonin V."/>
            <person name="Barry K.W."/>
            <person name="Bougher N.L."/>
            <person name="Buchanan P."/>
            <person name="Buyck B."/>
            <person name="Bense V."/>
            <person name="Catcheside P."/>
            <person name="Chovatia M."/>
            <person name="Cooper J."/>
            <person name="Damon W."/>
            <person name="Desjardin D."/>
            <person name="Finy P."/>
            <person name="Geml J."/>
            <person name="Haridas S."/>
            <person name="Hughes K."/>
            <person name="Justo A."/>
            <person name="Karasinski D."/>
            <person name="Kautmanova I."/>
            <person name="Kiss B."/>
            <person name="Kocsube S."/>
            <person name="Kotiranta H."/>
            <person name="LaButti K.M."/>
            <person name="Lechner B.E."/>
            <person name="Liimatainen K."/>
            <person name="Lipzen A."/>
            <person name="Lukacs Z."/>
            <person name="Mihaltcheva S."/>
            <person name="Morgado L.N."/>
            <person name="Niskanen T."/>
            <person name="Noordeloos M.E."/>
            <person name="Ohm R.A."/>
            <person name="Ortiz-Santana B."/>
            <person name="Ovrebo C."/>
            <person name="Racz N."/>
            <person name="Riley R."/>
            <person name="Savchenko A."/>
            <person name="Shiryaev A."/>
            <person name="Soop K."/>
            <person name="Spirin V."/>
            <person name="Szebenyi C."/>
            <person name="Tomsovsky M."/>
            <person name="Tulloss R.E."/>
            <person name="Uehling J."/>
            <person name="Grigoriev I.V."/>
            <person name="Vagvolgyi C."/>
            <person name="Papp T."/>
            <person name="Martin F.M."/>
            <person name="Miettinen O."/>
            <person name="Hibbett D.S."/>
            <person name="Nagy L.G."/>
        </authorList>
    </citation>
    <scope>NUCLEOTIDE SEQUENCE [LARGE SCALE GENOMIC DNA]</scope>
    <source>
        <strain evidence="2 3">CBS 121175</strain>
    </source>
</reference>
<feature type="region of interest" description="Disordered" evidence="1">
    <location>
        <begin position="30"/>
        <end position="94"/>
    </location>
</feature>
<evidence type="ECO:0000313" key="2">
    <source>
        <dbReference type="EMBL" id="TFK30840.1"/>
    </source>
</evidence>
<evidence type="ECO:0000313" key="3">
    <source>
        <dbReference type="Proteomes" id="UP000307440"/>
    </source>
</evidence>
<dbReference type="Proteomes" id="UP000307440">
    <property type="component" value="Unassembled WGS sequence"/>
</dbReference>
<feature type="region of interest" description="Disordered" evidence="1">
    <location>
        <begin position="838"/>
        <end position="1028"/>
    </location>
</feature>
<protein>
    <submittedName>
        <fullName evidence="2">Uncharacterized protein</fullName>
    </submittedName>
</protein>
<gene>
    <name evidence="2" type="ORF">FA15DRAFT_662902</name>
</gene>
<feature type="compositionally biased region" description="Pro residues" evidence="1">
    <location>
        <begin position="787"/>
        <end position="801"/>
    </location>
</feature>
<feature type="region of interest" description="Disordered" evidence="1">
    <location>
        <begin position="567"/>
        <end position="670"/>
    </location>
</feature>
<feature type="compositionally biased region" description="Polar residues" evidence="1">
    <location>
        <begin position="262"/>
        <end position="282"/>
    </location>
</feature>
<feature type="compositionally biased region" description="Polar residues" evidence="1">
    <location>
        <begin position="811"/>
        <end position="824"/>
    </location>
</feature>
<feature type="compositionally biased region" description="Basic and acidic residues" evidence="1">
    <location>
        <begin position="576"/>
        <end position="594"/>
    </location>
</feature>
<feature type="compositionally biased region" description="Basic and acidic residues" evidence="1">
    <location>
        <begin position="1071"/>
        <end position="1201"/>
    </location>
</feature>
<name>A0A5C3LDJ3_COPMA</name>
<feature type="compositionally biased region" description="Polar residues" evidence="1">
    <location>
        <begin position="730"/>
        <end position="739"/>
    </location>
</feature>
<feature type="region of interest" description="Disordered" evidence="1">
    <location>
        <begin position="1373"/>
        <end position="1444"/>
    </location>
</feature>
<feature type="compositionally biased region" description="Polar residues" evidence="1">
    <location>
        <begin position="1248"/>
        <end position="1257"/>
    </location>
</feature>
<feature type="region of interest" description="Disordered" evidence="1">
    <location>
        <begin position="1071"/>
        <end position="1257"/>
    </location>
</feature>
<feature type="compositionally biased region" description="Basic and acidic residues" evidence="1">
    <location>
        <begin position="934"/>
        <end position="1028"/>
    </location>
</feature>
<proteinExistence type="predicted"/>
<feature type="compositionally biased region" description="Low complexity" evidence="1">
    <location>
        <begin position="189"/>
        <end position="198"/>
    </location>
</feature>
<feature type="compositionally biased region" description="Polar residues" evidence="1">
    <location>
        <begin position="517"/>
        <end position="527"/>
    </location>
</feature>
<feature type="compositionally biased region" description="Polar residues" evidence="1">
    <location>
        <begin position="1428"/>
        <end position="1444"/>
    </location>
</feature>
<evidence type="ECO:0000256" key="1">
    <source>
        <dbReference type="SAM" id="MobiDB-lite"/>
    </source>
</evidence>
<dbReference type="OrthoDB" id="3231532at2759"/>
<feature type="region of interest" description="Disordered" evidence="1">
    <location>
        <begin position="421"/>
        <end position="547"/>
    </location>
</feature>
<sequence length="1444" mass="164051">MAFFRQHSTAAEPHSTNNALDVHGRLMNAQVPSQLDRKPSKKSGSGFSLWSRKSLKRSNTADSISPTPPPQLSPSDAQSGRNEFGLSGHDTPHSTFQRQLSFQDLASMSEFMADELVSWDPDAPLPPRVTYKIHNPLGPRWYKNHHLIPPQQTKPNVRPPTFFSPSFPPISSAPDHIIDSEESIRRASHSPAPTPASSQTRVGEVGIKQRSRKTSQTAPDTVDLLDVTDPWGTNWHHESPYDIGSTGANSDPDKRPRRASMTAAQNRHTSVTPSPLSQSTSAVHLPTLAQPSFPPVAHTISHNIQLPRKLSKKKTPALDSVFQLPTAADHQKSASAPPTPVERIQLSESPPPESASLPKRMSVAPPVNPGYSYPAPPLQFTPKKEKRTSVLGRIAKKFSLLVKPAPDEPEHREYSWLHVNPDEARISMRQSMHPPSRQSSPEKPETGPTKRVPPPSITQPEIFATPEKDPIKNSRRESSVSIETPFVIGKLTVANPDSPESDKEVPVRQPSPSPQPKQLQIENSPAVLSTKDFDDTPPSPSRPPSISAFLEHNTWAAYEKPLPIPVPSAANTPFISDKDISPPESDIDVKENKGKAPARSKTVSSTATRETIKPSKRDIPQAPKTEQELEKLPTPPAPQNLVPEKLDAKSTVSSSSGSAPTVIEKDKLPPMVIEKDKVASTLIPPPPSPSLPPIPATTPLVDAISLARSPSRQSNVSRLSKALDLTSLAKQKSESTQFLTPVDLSPEEMTTQDRINSYLYTDSPYSASSVLANPPTPYNPRLSIPLSPEPEPALPPPPPPKPPKDKHASGDASSPTQATRQTETFKLVRSLSGNVYASADTIPGAGQQWELVESSDQKPRTRSSTLKKDRERSGSKRDSRGEGSKQPKADDSPVVDGSEKKRSRSRHSKQPSLPQEVSTVPMPKVSSSRHSPSHYHEEPRQYTEPYEAAKYRDDYRRKERHRSDDEYRSSEDGRRRDRERDERARLEEERRYDEERRERRRQREKEKERERDMRERERLERELEQQEAERERQRLEWERLENERLEREQEKQRLEQERLELERERERLELEKEKERERRREEERERRKAEERRLKEDERRREEERRKEDERQRRKEEDRERRREEERRQREEQERRLRQESERKQQEELERRQREELERRQREELERRQREKQKRRESEERRAAEEARAQRKREERKEESRKLRRKSDARRSDVPRVESYISYSQQPIQTSSSSSSSDSRPVERRPSLSASARPNSELPSAADLNALRAKEAWEMERLWKARSMYGAEWNNGAIAGQSMSSFNDDPALHAAMHGSSHTAFMLQTPFQVPGSSIYHSMPNRPPPVVYGDYGSPGSIPSLPDYDNYDRRRSHYQQDTPYVGISPPTKTLLTGPSAPIPRAGKGRLNNPLPEPPRESAYQPAPLPSLPANGRSNDPWSKYASVTTAH</sequence>
<feature type="compositionally biased region" description="Basic and acidic residues" evidence="1">
    <location>
        <begin position="466"/>
        <end position="478"/>
    </location>
</feature>
<accession>A0A5C3LDJ3</accession>
<organism evidence="2 3">
    <name type="scientific">Coprinopsis marcescibilis</name>
    <name type="common">Agaric fungus</name>
    <name type="synonym">Psathyrella marcescibilis</name>
    <dbReference type="NCBI Taxonomy" id="230819"/>
    <lineage>
        <taxon>Eukaryota</taxon>
        <taxon>Fungi</taxon>
        <taxon>Dikarya</taxon>
        <taxon>Basidiomycota</taxon>
        <taxon>Agaricomycotina</taxon>
        <taxon>Agaricomycetes</taxon>
        <taxon>Agaricomycetidae</taxon>
        <taxon>Agaricales</taxon>
        <taxon>Agaricineae</taxon>
        <taxon>Psathyrellaceae</taxon>
        <taxon>Coprinopsis</taxon>
    </lineage>
</organism>
<feature type="region of interest" description="Disordered" evidence="1">
    <location>
        <begin position="184"/>
        <end position="386"/>
    </location>
</feature>
<feature type="compositionally biased region" description="Basic and acidic residues" evidence="1">
    <location>
        <begin position="866"/>
        <end position="891"/>
    </location>
</feature>